<dbReference type="RefSeq" id="WP_018581359.1">
    <property type="nucleotide sequence ID" value="NZ_UFXQ01000001.1"/>
</dbReference>
<dbReference type="InterPro" id="IPR050189">
    <property type="entry name" value="MFS_Efflux_Transporters"/>
</dbReference>
<keyword evidence="9" id="KW-1185">Reference proteome</keyword>
<dbReference type="GO" id="GO:0005886">
    <property type="term" value="C:plasma membrane"/>
    <property type="evidence" value="ECO:0007669"/>
    <property type="project" value="UniProtKB-SubCell"/>
</dbReference>
<evidence type="ECO:0000313" key="8">
    <source>
        <dbReference type="EMBL" id="STC70042.1"/>
    </source>
</evidence>
<feature type="transmembrane region" description="Helical" evidence="6">
    <location>
        <begin position="129"/>
        <end position="148"/>
    </location>
</feature>
<evidence type="ECO:0000256" key="6">
    <source>
        <dbReference type="SAM" id="Phobius"/>
    </source>
</evidence>
<dbReference type="InterPro" id="IPR020846">
    <property type="entry name" value="MFS_dom"/>
</dbReference>
<dbReference type="AlphaFoldDB" id="A0A376CP34"/>
<dbReference type="OrthoDB" id="5241931at2"/>
<dbReference type="SUPFAM" id="SSF103473">
    <property type="entry name" value="MFS general substrate transporter"/>
    <property type="match status" value="1"/>
</dbReference>
<evidence type="ECO:0000256" key="2">
    <source>
        <dbReference type="ARBA" id="ARBA00022475"/>
    </source>
</evidence>
<feature type="transmembrane region" description="Helical" evidence="6">
    <location>
        <begin position="198"/>
        <end position="222"/>
    </location>
</feature>
<dbReference type="Gene3D" id="1.20.1250.20">
    <property type="entry name" value="MFS general substrate transporter like domains"/>
    <property type="match status" value="2"/>
</dbReference>
<organism evidence="8 9">
    <name type="scientific">Corynebacterium pilosum</name>
    <dbReference type="NCBI Taxonomy" id="35756"/>
    <lineage>
        <taxon>Bacteria</taxon>
        <taxon>Bacillati</taxon>
        <taxon>Actinomycetota</taxon>
        <taxon>Actinomycetes</taxon>
        <taxon>Mycobacteriales</taxon>
        <taxon>Corynebacteriaceae</taxon>
        <taxon>Corynebacterium</taxon>
    </lineage>
</organism>
<dbReference type="EMBL" id="UFXQ01000001">
    <property type="protein sequence ID" value="STC70042.1"/>
    <property type="molecule type" value="Genomic_DNA"/>
</dbReference>
<dbReference type="InterPro" id="IPR036259">
    <property type="entry name" value="MFS_trans_sf"/>
</dbReference>
<feature type="transmembrane region" description="Helical" evidence="6">
    <location>
        <begin position="94"/>
        <end position="117"/>
    </location>
</feature>
<dbReference type="GO" id="GO:0022857">
    <property type="term" value="F:transmembrane transporter activity"/>
    <property type="evidence" value="ECO:0007669"/>
    <property type="project" value="InterPro"/>
</dbReference>
<comment type="subcellular location">
    <subcellularLocation>
        <location evidence="1">Cell membrane</location>
        <topology evidence="1">Multi-pass membrane protein</topology>
    </subcellularLocation>
</comment>
<name>A0A376CP34_9CORY</name>
<feature type="transmembrane region" description="Helical" evidence="6">
    <location>
        <begin position="263"/>
        <end position="280"/>
    </location>
</feature>
<dbReference type="InterPro" id="IPR011701">
    <property type="entry name" value="MFS"/>
</dbReference>
<dbReference type="Proteomes" id="UP000254467">
    <property type="component" value="Unassembled WGS sequence"/>
</dbReference>
<dbReference type="PANTHER" id="PTHR43124:SF3">
    <property type="entry name" value="CHLORAMPHENICOL EFFLUX PUMP RV0191"/>
    <property type="match status" value="1"/>
</dbReference>
<dbReference type="PROSITE" id="PS50850">
    <property type="entry name" value="MFS"/>
    <property type="match status" value="1"/>
</dbReference>
<feature type="transmembrane region" description="Helical" evidence="6">
    <location>
        <begin position="70"/>
        <end position="88"/>
    </location>
</feature>
<feature type="transmembrane region" description="Helical" evidence="6">
    <location>
        <begin position="234"/>
        <end position="251"/>
    </location>
</feature>
<reference evidence="8 9" key="1">
    <citation type="submission" date="2018-06" db="EMBL/GenBank/DDBJ databases">
        <authorList>
            <consortium name="Pathogen Informatics"/>
            <person name="Doyle S."/>
        </authorList>
    </citation>
    <scope>NUCLEOTIDE SEQUENCE [LARGE SCALE GENOMIC DNA]</scope>
    <source>
        <strain evidence="8 9">NCTC11862</strain>
    </source>
</reference>
<keyword evidence="4 6" id="KW-1133">Transmembrane helix</keyword>
<gene>
    <name evidence="8" type="ORF">NCTC11862_01848</name>
</gene>
<sequence>MDKLRYACIMVGGFLGPFAGQSLAVVLPEFAADFGITLTQASLTMTAYMLPFAVMMLFSTHLARGISPSVVVRVAYTIIAVACVVLVLTPVWWLFVVAYLIAGLCNAFTAPFLQLILRDITPDEQLGQALGTYAAMQSFGLFSAPLLAGVTSLVSWRLMFVVLGLIAVLIVVVRVPFVRADDEPDTSGTKQRVSWPHLRAMLTLFAVGASVIGMSFIVALYVGERFEADAVTRGAIVMVGGLTAFAFSRFVGGLADRVGARPVLVTGLLVAAVSLIAVVISPSLVLLAVLWGVTVLAAQAVQVGVNMLVLRAPGGSRMLSTVQAFRFFGNSATPVLFLPLFNVAPWYGFGVAAAVLIIVAGVNLLGTRQAH</sequence>
<keyword evidence="5 6" id="KW-0472">Membrane</keyword>
<protein>
    <submittedName>
        <fullName evidence="8">Multidrug resistance protein</fullName>
    </submittedName>
</protein>
<evidence type="ECO:0000256" key="1">
    <source>
        <dbReference type="ARBA" id="ARBA00004651"/>
    </source>
</evidence>
<feature type="transmembrane region" description="Helical" evidence="6">
    <location>
        <begin position="346"/>
        <end position="366"/>
    </location>
</feature>
<dbReference type="PANTHER" id="PTHR43124">
    <property type="entry name" value="PURINE EFFLUX PUMP PBUE"/>
    <property type="match status" value="1"/>
</dbReference>
<accession>A0A376CP34</accession>
<evidence type="ECO:0000313" key="9">
    <source>
        <dbReference type="Proteomes" id="UP000254467"/>
    </source>
</evidence>
<feature type="transmembrane region" description="Helical" evidence="6">
    <location>
        <begin position="34"/>
        <end position="58"/>
    </location>
</feature>
<proteinExistence type="predicted"/>
<evidence type="ECO:0000256" key="3">
    <source>
        <dbReference type="ARBA" id="ARBA00022692"/>
    </source>
</evidence>
<keyword evidence="3 6" id="KW-0812">Transmembrane</keyword>
<evidence type="ECO:0000256" key="5">
    <source>
        <dbReference type="ARBA" id="ARBA00023136"/>
    </source>
</evidence>
<dbReference type="STRING" id="35756.GCA_001044155_00215"/>
<evidence type="ECO:0000256" key="4">
    <source>
        <dbReference type="ARBA" id="ARBA00022989"/>
    </source>
</evidence>
<dbReference type="Pfam" id="PF07690">
    <property type="entry name" value="MFS_1"/>
    <property type="match status" value="1"/>
</dbReference>
<evidence type="ECO:0000259" key="7">
    <source>
        <dbReference type="PROSITE" id="PS50850"/>
    </source>
</evidence>
<feature type="transmembrane region" description="Helical" evidence="6">
    <location>
        <begin position="154"/>
        <end position="177"/>
    </location>
</feature>
<feature type="domain" description="Major facilitator superfamily (MFS) profile" evidence="7">
    <location>
        <begin position="5"/>
        <end position="371"/>
    </location>
</feature>
<keyword evidence="2" id="KW-1003">Cell membrane</keyword>